<feature type="compositionally biased region" description="Polar residues" evidence="1">
    <location>
        <begin position="178"/>
        <end position="193"/>
    </location>
</feature>
<comment type="caution">
    <text evidence="2">The sequence shown here is derived from an EMBL/GenBank/DDBJ whole genome shotgun (WGS) entry which is preliminary data.</text>
</comment>
<accession>A0A2G8Y7L9</accession>
<feature type="compositionally biased region" description="Basic and acidic residues" evidence="1">
    <location>
        <begin position="69"/>
        <end position="123"/>
    </location>
</feature>
<feature type="region of interest" description="Disordered" evidence="1">
    <location>
        <begin position="67"/>
        <end position="193"/>
    </location>
</feature>
<proteinExistence type="predicted"/>
<evidence type="ECO:0000313" key="3">
    <source>
        <dbReference type="Proteomes" id="UP000236343"/>
    </source>
</evidence>
<dbReference type="Proteomes" id="UP000236343">
    <property type="component" value="Unassembled WGS sequence"/>
</dbReference>
<sequence length="193" mass="22207">MRTDKGTLLSLRAVPLGTALPPFQSLVHLQLLLVVVEKPSGIVSLSRRSLASLLVVTLPFILAPPTSVEDEKQTRRETRTTREEKKTSGLGEKRDAKKSERGRQTEERRDERSARKERNDKRRTERRQRLRTHGERREEEARQMTRAGKERTCKVRRGDGRQGPIRGLFQKLRKTKSKQTPQSLSGFESATQR</sequence>
<organism evidence="2 3">
    <name type="scientific">Toxoplasma gondii COUG</name>
    <dbReference type="NCBI Taxonomy" id="1074873"/>
    <lineage>
        <taxon>Eukaryota</taxon>
        <taxon>Sar</taxon>
        <taxon>Alveolata</taxon>
        <taxon>Apicomplexa</taxon>
        <taxon>Conoidasida</taxon>
        <taxon>Coccidia</taxon>
        <taxon>Eucoccidiorida</taxon>
        <taxon>Eimeriorina</taxon>
        <taxon>Sarcocystidae</taxon>
        <taxon>Toxoplasma</taxon>
    </lineage>
</organism>
<name>A0A2G8Y7L9_TOXGO</name>
<dbReference type="AlphaFoldDB" id="A0A2G8Y7L9"/>
<evidence type="ECO:0000256" key="1">
    <source>
        <dbReference type="SAM" id="MobiDB-lite"/>
    </source>
</evidence>
<reference evidence="2 3" key="1">
    <citation type="journal article" date="2016" name="Nat. Commun.">
        <title>Local admixture of amplified and diversified secreted pathogenesis determinants shapes mosaic Toxoplasma gondii genomes.</title>
        <authorList>
            <person name="Lorenzi H."/>
            <person name="Khan A."/>
            <person name="Behnke M.S."/>
            <person name="Namasivayam S."/>
            <person name="Swapna L.S."/>
            <person name="Hadjithomas M."/>
            <person name="Karamycheva S."/>
            <person name="Pinney D."/>
            <person name="Brunk B.P."/>
            <person name="Ajioka J.W."/>
            <person name="Ajzenberg D."/>
            <person name="Boothroyd J.C."/>
            <person name="Boyle J.P."/>
            <person name="Darde M.L."/>
            <person name="Diaz-Miranda M.A."/>
            <person name="Dubey J.P."/>
            <person name="Fritz H.M."/>
            <person name="Gennari S.M."/>
            <person name="Gregory B.D."/>
            <person name="Kim K."/>
            <person name="Saeij J.P."/>
            <person name="Su C."/>
            <person name="White M.W."/>
            <person name="Zhu X.Q."/>
            <person name="Howe D.K."/>
            <person name="Rosenthal B.M."/>
            <person name="Grigg M.E."/>
            <person name="Parkinson J."/>
            <person name="Liu L."/>
            <person name="Kissinger J.C."/>
            <person name="Roos D.S."/>
            <person name="Sibley L.D."/>
        </authorList>
    </citation>
    <scope>NUCLEOTIDE SEQUENCE [LARGE SCALE GENOMIC DNA]</scope>
    <source>
        <strain evidence="2 3">COUG</strain>
    </source>
</reference>
<feature type="compositionally biased region" description="Basic and acidic residues" evidence="1">
    <location>
        <begin position="132"/>
        <end position="160"/>
    </location>
</feature>
<protein>
    <submittedName>
        <fullName evidence="2">Uncharacterized protein</fullName>
    </submittedName>
</protein>
<evidence type="ECO:0000313" key="2">
    <source>
        <dbReference type="EMBL" id="PIM03266.1"/>
    </source>
</evidence>
<dbReference type="VEuPathDB" id="ToxoDB:TGCOUG_392250"/>
<gene>
    <name evidence="2" type="ORF">TGCOUG_392250</name>
</gene>
<dbReference type="EMBL" id="AGQR02000824">
    <property type="protein sequence ID" value="PIM03266.1"/>
    <property type="molecule type" value="Genomic_DNA"/>
</dbReference>